<keyword evidence="1" id="KW-1133">Transmembrane helix</keyword>
<name>A0AAJ0IAJ3_9PEZI</name>
<protein>
    <submittedName>
        <fullName evidence="2">Uncharacterized protein</fullName>
    </submittedName>
</protein>
<reference evidence="2 3" key="1">
    <citation type="journal article" date="2023" name="Mol. Phylogenet. Evol.">
        <title>Genome-scale phylogeny and comparative genomics of the fungal order Sordariales.</title>
        <authorList>
            <person name="Hensen N."/>
            <person name="Bonometti L."/>
            <person name="Westerberg I."/>
            <person name="Brannstrom I.O."/>
            <person name="Guillou S."/>
            <person name="Cros-Aarteil S."/>
            <person name="Calhoun S."/>
            <person name="Haridas S."/>
            <person name="Kuo A."/>
            <person name="Mondo S."/>
            <person name="Pangilinan J."/>
            <person name="Riley R."/>
            <person name="LaButti K."/>
            <person name="Andreopoulos B."/>
            <person name="Lipzen A."/>
            <person name="Chen C."/>
            <person name="Yan M."/>
            <person name="Daum C."/>
            <person name="Ng V."/>
            <person name="Clum A."/>
            <person name="Steindorff A."/>
            <person name="Ohm R.A."/>
            <person name="Martin F."/>
            <person name="Silar P."/>
            <person name="Natvig D.O."/>
            <person name="Lalanne C."/>
            <person name="Gautier V."/>
            <person name="Ament-Velasquez S.L."/>
            <person name="Kruys A."/>
            <person name="Hutchinson M.I."/>
            <person name="Powell A.J."/>
            <person name="Barry K."/>
            <person name="Miller A.N."/>
            <person name="Grigoriev I.V."/>
            <person name="Debuchy R."/>
            <person name="Gladieux P."/>
            <person name="Hiltunen Thoren M."/>
            <person name="Johannesson H."/>
        </authorList>
    </citation>
    <scope>NUCLEOTIDE SEQUENCE [LARGE SCALE GENOMIC DNA]</scope>
    <source>
        <strain evidence="2 3">FGSC 10403</strain>
    </source>
</reference>
<proteinExistence type="predicted"/>
<comment type="caution">
    <text evidence="2">The sequence shown here is derived from an EMBL/GenBank/DDBJ whole genome shotgun (WGS) entry which is preliminary data.</text>
</comment>
<evidence type="ECO:0000313" key="2">
    <source>
        <dbReference type="EMBL" id="KAK3494948.1"/>
    </source>
</evidence>
<keyword evidence="3" id="KW-1185">Reference proteome</keyword>
<evidence type="ECO:0000313" key="3">
    <source>
        <dbReference type="Proteomes" id="UP001285908"/>
    </source>
</evidence>
<dbReference type="EMBL" id="JAULSX010000003">
    <property type="protein sequence ID" value="KAK3494948.1"/>
    <property type="molecule type" value="Genomic_DNA"/>
</dbReference>
<dbReference type="RefSeq" id="XP_062694377.1">
    <property type="nucleotide sequence ID" value="XM_062836173.1"/>
</dbReference>
<organism evidence="2 3">
    <name type="scientific">Neurospora hispaniola</name>
    <dbReference type="NCBI Taxonomy" id="588809"/>
    <lineage>
        <taxon>Eukaryota</taxon>
        <taxon>Fungi</taxon>
        <taxon>Dikarya</taxon>
        <taxon>Ascomycota</taxon>
        <taxon>Pezizomycotina</taxon>
        <taxon>Sordariomycetes</taxon>
        <taxon>Sordariomycetidae</taxon>
        <taxon>Sordariales</taxon>
        <taxon>Sordariaceae</taxon>
        <taxon>Neurospora</taxon>
    </lineage>
</organism>
<evidence type="ECO:0000256" key="1">
    <source>
        <dbReference type="SAM" id="Phobius"/>
    </source>
</evidence>
<keyword evidence="1" id="KW-0472">Membrane</keyword>
<feature type="transmembrane region" description="Helical" evidence="1">
    <location>
        <begin position="21"/>
        <end position="46"/>
    </location>
</feature>
<accession>A0AAJ0IAJ3</accession>
<keyword evidence="1" id="KW-0812">Transmembrane</keyword>
<gene>
    <name evidence="2" type="ORF">B0T23DRAFT_356326</name>
</gene>
<dbReference type="AlphaFoldDB" id="A0AAJ0IAJ3"/>
<dbReference type="GeneID" id="87873795"/>
<dbReference type="Proteomes" id="UP001285908">
    <property type="component" value="Unassembled WGS sequence"/>
</dbReference>
<sequence length="223" mass="25388">MAFIRPVEIRFFPRLPRVSPCFILWGFLFSVVLTTSLVSLFFPFLFECVTTPNNTQDDIKHSEGPEFDELDRIAHIAAVFITRSPLSSPQALLHRRQNPKDRLDDDGFPHFGDDVAESRISKNVNVYGQPIQTVRLDDVRPFPMGTENEIPGVFAACAQPCTKKAVELNTDCEDPLDLECTCRPEVRAVIEAASDECCWQACDDGTPEPYWRPCWHEDDPLHY</sequence>